<evidence type="ECO:0000256" key="5">
    <source>
        <dbReference type="PROSITE-ProRule" id="PRU00108"/>
    </source>
</evidence>
<dbReference type="InterPro" id="IPR043562">
    <property type="entry name" value="RAX/RAX2"/>
</dbReference>
<keyword evidence="11" id="KW-1185">Reference proteome</keyword>
<dbReference type="PROSITE" id="PS50803">
    <property type="entry name" value="OAR"/>
    <property type="match status" value="1"/>
</dbReference>
<proteinExistence type="inferred from homology"/>
<dbReference type="Pfam" id="PF00046">
    <property type="entry name" value="Homeodomain"/>
    <property type="match status" value="1"/>
</dbReference>
<evidence type="ECO:0000313" key="11">
    <source>
        <dbReference type="Proteomes" id="UP001235939"/>
    </source>
</evidence>
<dbReference type="InterPro" id="IPR009057">
    <property type="entry name" value="Homeodomain-like_sf"/>
</dbReference>
<sequence length="173" mass="19764">MAEQFRTINEPTDEDSYKKKHRRNRTTFTTFQLHELERAFEKCHYPDVYSREELALKVNLPEVRVQNRRAKWRRQEKMENQNALRSLGHLSPPPGLGPQSPSPTTTLDSWVSLPGFLGSPAVYPSYLANPLNLSLAPPAKTADGLDLRSHSIASLRSKAREHEDFLHKSFSLA</sequence>
<evidence type="ECO:0000256" key="7">
    <source>
        <dbReference type="SAM" id="MobiDB-lite"/>
    </source>
</evidence>
<dbReference type="PROSITE" id="PS50071">
    <property type="entry name" value="HOMEOBOX_2"/>
    <property type="match status" value="1"/>
</dbReference>
<feature type="domain" description="OAR" evidence="9">
    <location>
        <begin position="150"/>
        <end position="163"/>
    </location>
</feature>
<evidence type="ECO:0000259" key="8">
    <source>
        <dbReference type="PROSITE" id="PS50071"/>
    </source>
</evidence>
<organism evidence="10 11">
    <name type="scientific">Cordylochernes scorpioides</name>
    <dbReference type="NCBI Taxonomy" id="51811"/>
    <lineage>
        <taxon>Eukaryota</taxon>
        <taxon>Metazoa</taxon>
        <taxon>Ecdysozoa</taxon>
        <taxon>Arthropoda</taxon>
        <taxon>Chelicerata</taxon>
        <taxon>Arachnida</taxon>
        <taxon>Pseudoscorpiones</taxon>
        <taxon>Cheliferoidea</taxon>
        <taxon>Chernetidae</taxon>
        <taxon>Cordylochernes</taxon>
    </lineage>
</organism>
<comment type="subcellular location">
    <subcellularLocation>
        <location evidence="1 5 6">Nucleus</location>
    </subcellularLocation>
</comment>
<evidence type="ECO:0000256" key="3">
    <source>
        <dbReference type="ARBA" id="ARBA00023015"/>
    </source>
</evidence>
<dbReference type="Pfam" id="PF03826">
    <property type="entry name" value="OAR"/>
    <property type="match status" value="1"/>
</dbReference>
<dbReference type="CDD" id="cd00086">
    <property type="entry name" value="homeodomain"/>
    <property type="match status" value="1"/>
</dbReference>
<evidence type="ECO:0000256" key="1">
    <source>
        <dbReference type="ARBA" id="ARBA00004123"/>
    </source>
</evidence>
<keyword evidence="5 6" id="KW-0371">Homeobox</keyword>
<accession>A0ABY6LDP0</accession>
<dbReference type="Proteomes" id="UP001235939">
    <property type="component" value="Chromosome 16"/>
</dbReference>
<keyword evidence="3" id="KW-0805">Transcription regulation</keyword>
<feature type="DNA-binding region" description="Homeobox" evidence="5">
    <location>
        <begin position="21"/>
        <end position="80"/>
    </location>
</feature>
<dbReference type="PANTHER" id="PTHR46271">
    <property type="entry name" value="HOMEOBOX PROTEIN, PUTATIVE-RELATED"/>
    <property type="match status" value="1"/>
</dbReference>
<feature type="domain" description="Homeobox" evidence="8">
    <location>
        <begin position="19"/>
        <end position="79"/>
    </location>
</feature>
<dbReference type="SMART" id="SM00389">
    <property type="entry name" value="HOX"/>
    <property type="match status" value="1"/>
</dbReference>
<dbReference type="InterPro" id="IPR003654">
    <property type="entry name" value="OAR_dom"/>
</dbReference>
<feature type="region of interest" description="Disordered" evidence="7">
    <location>
        <begin position="71"/>
        <end position="105"/>
    </location>
</feature>
<reference evidence="10 11" key="1">
    <citation type="submission" date="2022-01" db="EMBL/GenBank/DDBJ databases">
        <title>A chromosomal length assembly of Cordylochernes scorpioides.</title>
        <authorList>
            <person name="Zeh D."/>
            <person name="Zeh J."/>
        </authorList>
    </citation>
    <scope>NUCLEOTIDE SEQUENCE [LARGE SCALE GENOMIC DNA]</scope>
    <source>
        <strain evidence="10">IN4F17</strain>
        <tissue evidence="10">Whole Body</tissue>
    </source>
</reference>
<gene>
    <name evidence="10" type="ORF">LAZ67_16002919</name>
</gene>
<dbReference type="Gene3D" id="1.10.10.60">
    <property type="entry name" value="Homeodomain-like"/>
    <property type="match status" value="1"/>
</dbReference>
<keyword evidence="5 6" id="KW-0238">DNA-binding</keyword>
<dbReference type="InterPro" id="IPR001356">
    <property type="entry name" value="HD"/>
</dbReference>
<evidence type="ECO:0000313" key="10">
    <source>
        <dbReference type="EMBL" id="UYV78829.1"/>
    </source>
</evidence>
<comment type="similarity">
    <text evidence="2">Belongs to the paired homeobox family. Bicoid subfamily.</text>
</comment>
<protein>
    <submittedName>
        <fullName evidence="10">Rx</fullName>
    </submittedName>
</protein>
<name>A0ABY6LDP0_9ARAC</name>
<feature type="region of interest" description="Disordered" evidence="7">
    <location>
        <begin position="1"/>
        <end position="22"/>
    </location>
</feature>
<dbReference type="SUPFAM" id="SSF46689">
    <property type="entry name" value="Homeodomain-like"/>
    <property type="match status" value="1"/>
</dbReference>
<evidence type="ECO:0000256" key="4">
    <source>
        <dbReference type="ARBA" id="ARBA00023163"/>
    </source>
</evidence>
<evidence type="ECO:0000256" key="2">
    <source>
        <dbReference type="ARBA" id="ARBA00006503"/>
    </source>
</evidence>
<dbReference type="EMBL" id="CP092878">
    <property type="protein sequence ID" value="UYV78829.1"/>
    <property type="molecule type" value="Genomic_DNA"/>
</dbReference>
<keyword evidence="4" id="KW-0804">Transcription</keyword>
<feature type="compositionally biased region" description="Polar residues" evidence="7">
    <location>
        <begin position="1"/>
        <end position="10"/>
    </location>
</feature>
<evidence type="ECO:0000256" key="6">
    <source>
        <dbReference type="RuleBase" id="RU000682"/>
    </source>
</evidence>
<keyword evidence="5 6" id="KW-0539">Nucleus</keyword>
<dbReference type="PANTHER" id="PTHR46271:SF4">
    <property type="entry name" value="HOMEOBOX PROTEIN, PUTATIVE-RELATED"/>
    <property type="match status" value="1"/>
</dbReference>
<evidence type="ECO:0000259" key="9">
    <source>
        <dbReference type="PROSITE" id="PS50803"/>
    </source>
</evidence>